<evidence type="ECO:0000313" key="1">
    <source>
        <dbReference type="EMBL" id="SFK06957.1"/>
    </source>
</evidence>
<dbReference type="STRING" id="588602.SAMN04487991_3755"/>
<proteinExistence type="predicted"/>
<dbReference type="Proteomes" id="UP000199630">
    <property type="component" value="Unassembled WGS sequence"/>
</dbReference>
<sequence length="135" mass="15026">MSAQVTRTPRRAWGRIVLVALLGLSLLGNAMTAGVVWRFQQLRVAVLGDEMRVPAFPPEIRSALRHRLSADEALKTQLRETVEARREIVDISSERPLDRGATEAAMAEFRTRFITTLDEMQALVLGVLEEEAAGE</sequence>
<dbReference type="EMBL" id="FORH01000008">
    <property type="protein sequence ID" value="SFK06957.1"/>
    <property type="molecule type" value="Genomic_DNA"/>
</dbReference>
<protein>
    <recommendedName>
        <fullName evidence="3">Heavy-metal resistance</fullName>
    </recommendedName>
</protein>
<accession>A0A1I3WJB5</accession>
<organism evidence="1 2">
    <name type="scientific">Celeribacter neptunius</name>
    <dbReference type="NCBI Taxonomy" id="588602"/>
    <lineage>
        <taxon>Bacteria</taxon>
        <taxon>Pseudomonadati</taxon>
        <taxon>Pseudomonadota</taxon>
        <taxon>Alphaproteobacteria</taxon>
        <taxon>Rhodobacterales</taxon>
        <taxon>Roseobacteraceae</taxon>
        <taxon>Celeribacter</taxon>
    </lineage>
</organism>
<gene>
    <name evidence="1" type="ORF">SAMN04487991_3755</name>
</gene>
<dbReference type="RefSeq" id="WP_090062305.1">
    <property type="nucleotide sequence ID" value="NZ_FORH01000008.1"/>
</dbReference>
<evidence type="ECO:0000313" key="2">
    <source>
        <dbReference type="Proteomes" id="UP000199630"/>
    </source>
</evidence>
<dbReference type="OrthoDB" id="7864150at2"/>
<reference evidence="2" key="1">
    <citation type="submission" date="2016-10" db="EMBL/GenBank/DDBJ databases">
        <authorList>
            <person name="Varghese N."/>
            <person name="Submissions S."/>
        </authorList>
    </citation>
    <scope>NUCLEOTIDE SEQUENCE [LARGE SCALE GENOMIC DNA]</scope>
    <source>
        <strain evidence="2">DSM 26471</strain>
    </source>
</reference>
<name>A0A1I3WJB5_9RHOB</name>
<dbReference type="AlphaFoldDB" id="A0A1I3WJB5"/>
<keyword evidence="2" id="KW-1185">Reference proteome</keyword>
<evidence type="ECO:0008006" key="3">
    <source>
        <dbReference type="Google" id="ProtNLM"/>
    </source>
</evidence>